<protein>
    <submittedName>
        <fullName evidence="8">Methyl-accepting chemotaxis protein</fullName>
    </submittedName>
</protein>
<dbReference type="Gene3D" id="1.10.287.950">
    <property type="entry name" value="Methyl-accepting chemotaxis protein"/>
    <property type="match status" value="1"/>
</dbReference>
<dbReference type="Pfam" id="PF08448">
    <property type="entry name" value="PAS_4"/>
    <property type="match status" value="1"/>
</dbReference>
<dbReference type="PRINTS" id="PR00260">
    <property type="entry name" value="CHEMTRNSDUCR"/>
</dbReference>
<comment type="similarity">
    <text evidence="2">Belongs to the methyl-accepting chemotaxis (MCP) protein family.</text>
</comment>
<dbReference type="GO" id="GO:0016020">
    <property type="term" value="C:membrane"/>
    <property type="evidence" value="ECO:0007669"/>
    <property type="project" value="InterPro"/>
</dbReference>
<organism evidence="8 9">
    <name type="scientific">Halogeometricum borinquense (strain ATCC 700274 / DSM 11551 / JCM 10706 / KCTC 4070 / PR3)</name>
    <dbReference type="NCBI Taxonomy" id="469382"/>
    <lineage>
        <taxon>Archaea</taxon>
        <taxon>Methanobacteriati</taxon>
        <taxon>Methanobacteriota</taxon>
        <taxon>Stenosarchaea group</taxon>
        <taxon>Halobacteria</taxon>
        <taxon>Halobacteriales</taxon>
        <taxon>Haloferacaceae</taxon>
        <taxon>Halogeometricum</taxon>
    </lineage>
</organism>
<dbReference type="PROSITE" id="PS50885">
    <property type="entry name" value="HAMP"/>
    <property type="match status" value="1"/>
</dbReference>
<evidence type="ECO:0000259" key="6">
    <source>
        <dbReference type="PROSITE" id="PS50112"/>
    </source>
</evidence>
<proteinExistence type="inferred from homology"/>
<feature type="domain" description="PAS" evidence="6">
    <location>
        <begin position="98"/>
        <end position="147"/>
    </location>
</feature>
<dbReference type="PANTHER" id="PTHR32089:SF112">
    <property type="entry name" value="LYSOZYME-LIKE PROTEIN-RELATED"/>
    <property type="match status" value="1"/>
</dbReference>
<dbReference type="eggNOG" id="arCOG02318">
    <property type="taxonomic scope" value="Archaea"/>
</dbReference>
<evidence type="ECO:0000313" key="8">
    <source>
        <dbReference type="EMBL" id="ADQ68207.1"/>
    </source>
</evidence>
<keyword evidence="9" id="KW-1185">Reference proteome</keyword>
<dbReference type="InterPro" id="IPR004090">
    <property type="entry name" value="Chemotax_Me-accpt_rcpt"/>
</dbReference>
<dbReference type="EMBL" id="CP001690">
    <property type="protein sequence ID" value="ADQ68207.1"/>
    <property type="molecule type" value="Genomic_DNA"/>
</dbReference>
<gene>
    <name evidence="8" type="ordered locus">Hbor_26550</name>
</gene>
<reference evidence="8 9" key="1">
    <citation type="journal article" date="2009" name="Stand. Genomic Sci.">
        <title>Complete genome sequence of Halogeometricum borinquense type strain (PR3).</title>
        <authorList>
            <person name="Malfatti S."/>
            <person name="Tindall B.J."/>
            <person name="Schneider S."/>
            <person name="Fahnrich R."/>
            <person name="Lapidus A."/>
            <person name="Labuttii K."/>
            <person name="Copeland A."/>
            <person name="Glavina Del Rio T."/>
            <person name="Nolan M."/>
            <person name="Chen F."/>
            <person name="Lucas S."/>
            <person name="Tice H."/>
            <person name="Cheng J.F."/>
            <person name="Bruce D."/>
            <person name="Goodwin L."/>
            <person name="Pitluck S."/>
            <person name="Anderson I."/>
            <person name="Pati A."/>
            <person name="Ivanova N."/>
            <person name="Mavromatis K."/>
            <person name="Chen A."/>
            <person name="Palaniappan K."/>
            <person name="D'haeseleer P."/>
            <person name="Goker M."/>
            <person name="Bristow J."/>
            <person name="Eisen J.A."/>
            <person name="Markowitz V."/>
            <person name="Hugenholtz P."/>
            <person name="Kyrpides N.C."/>
            <person name="Klenk H.P."/>
            <person name="Chain P."/>
        </authorList>
    </citation>
    <scope>NUCLEOTIDE SEQUENCE [LARGE SCALE GENOMIC DNA]</scope>
    <source>
        <strain evidence="9">ATCC 700274 / DSM 11551 / JCM 10706 / KCTC 4070 / PR3</strain>
    </source>
</reference>
<dbReference type="HOGENOM" id="CLU_000445_116_0_2"/>
<dbReference type="SUPFAM" id="SSF55785">
    <property type="entry name" value="PYP-like sensor domain (PAS domain)"/>
    <property type="match status" value="1"/>
</dbReference>
<dbReference type="Gene3D" id="3.30.450.20">
    <property type="entry name" value="PAS domain"/>
    <property type="match status" value="1"/>
</dbReference>
<dbReference type="PANTHER" id="PTHR32089">
    <property type="entry name" value="METHYL-ACCEPTING CHEMOTAXIS PROTEIN MCPB"/>
    <property type="match status" value="1"/>
</dbReference>
<name>E4NTB0_HALBP</name>
<feature type="domain" description="Methyl-accepting transducer" evidence="5">
    <location>
        <begin position="288"/>
        <end position="524"/>
    </location>
</feature>
<dbReference type="GO" id="GO:0004888">
    <property type="term" value="F:transmembrane signaling receptor activity"/>
    <property type="evidence" value="ECO:0007669"/>
    <property type="project" value="InterPro"/>
</dbReference>
<dbReference type="Proteomes" id="UP000006663">
    <property type="component" value="Chromosome"/>
</dbReference>
<evidence type="ECO:0000256" key="2">
    <source>
        <dbReference type="ARBA" id="ARBA00029447"/>
    </source>
</evidence>
<dbReference type="GO" id="GO:0006935">
    <property type="term" value="P:chemotaxis"/>
    <property type="evidence" value="ECO:0007669"/>
    <property type="project" value="InterPro"/>
</dbReference>
<dbReference type="PROSITE" id="PS50111">
    <property type="entry name" value="CHEMOTAXIS_TRANSDUC_2"/>
    <property type="match status" value="1"/>
</dbReference>
<dbReference type="SMART" id="SM00283">
    <property type="entry name" value="MA"/>
    <property type="match status" value="1"/>
</dbReference>
<dbReference type="KEGG" id="hbo:Hbor_26550"/>
<dbReference type="InterPro" id="IPR004089">
    <property type="entry name" value="MCPsignal_dom"/>
</dbReference>
<dbReference type="InterPro" id="IPR000014">
    <property type="entry name" value="PAS"/>
</dbReference>
<dbReference type="STRING" id="469382.Hbor_26550"/>
<dbReference type="eggNOG" id="arCOG06192">
    <property type="taxonomic scope" value="Archaea"/>
</dbReference>
<dbReference type="GO" id="GO:0007165">
    <property type="term" value="P:signal transduction"/>
    <property type="evidence" value="ECO:0007669"/>
    <property type="project" value="UniProtKB-KW"/>
</dbReference>
<evidence type="ECO:0000256" key="1">
    <source>
        <dbReference type="ARBA" id="ARBA00023224"/>
    </source>
</evidence>
<evidence type="ECO:0000259" key="7">
    <source>
        <dbReference type="PROSITE" id="PS50885"/>
    </source>
</evidence>
<dbReference type="PROSITE" id="PS50112">
    <property type="entry name" value="PAS"/>
    <property type="match status" value="1"/>
</dbReference>
<evidence type="ECO:0000256" key="4">
    <source>
        <dbReference type="SAM" id="MobiDB-lite"/>
    </source>
</evidence>
<sequence>MTTPTETPYRRSDTLSGLRTWFSADAVAIFSNNISIENQRDTVISFVAKKEIMPNSLLTRLVDALPVGGGDRPQPDGGVTSGHTETVSGVARSLDSSQILEGVGAPTFILNDEGTVVAWNKQIERLTAVPASVAVGSEHASEAFYPDGRRAKTLADKVLEAPSNADKTFGVATTGDGGFEDSSTMVTGDGVERHIRFVAKPIFEGDEVVAVVETIYDRTDVVAREQASVQLIDELLDTVGALANGDLSARIEFEDESGRLPEEALSVVPEFNAMAERFERLADEVDQKAVHLGKAIERAADAAMRIESQVTDQSELLDKGADEMQDLSASMEEIAATSDQVASSAAQAQTAAESARGAGESVRSATDNVIDISDDLLDSVIELQERMGSIEEVVEVIAEVADRTNLLALNANIEAARAGEAGEGFSVVADEVKQLANQTHEHTEEIAQSIEQIQEQADETVMASEQSHEQIQVASGEIEDVLASLEEIAQATDAAADGIGEVARATDSQATNIEEVTTTIQTAQSHAFDARDASTEITDATADQTMALDELTDRVARLCGGNVEATFEAGQIDIGTGDDAGDAGSSRTEITRTDGGLDVDR</sequence>
<dbReference type="SUPFAM" id="SSF58104">
    <property type="entry name" value="Methyl-accepting chemotaxis protein (MCP) signaling domain"/>
    <property type="match status" value="1"/>
</dbReference>
<dbReference type="AlphaFoldDB" id="E4NTB0"/>
<keyword evidence="1 3" id="KW-0807">Transducer</keyword>
<dbReference type="InterPro" id="IPR035965">
    <property type="entry name" value="PAS-like_dom_sf"/>
</dbReference>
<feature type="region of interest" description="Disordered" evidence="4">
    <location>
        <begin position="573"/>
        <end position="601"/>
    </location>
</feature>
<feature type="domain" description="HAMP" evidence="7">
    <location>
        <begin position="232"/>
        <end position="283"/>
    </location>
</feature>
<dbReference type="Pfam" id="PF00015">
    <property type="entry name" value="MCPsignal"/>
    <property type="match status" value="1"/>
</dbReference>
<evidence type="ECO:0000256" key="3">
    <source>
        <dbReference type="PROSITE-ProRule" id="PRU00284"/>
    </source>
</evidence>
<evidence type="ECO:0000259" key="5">
    <source>
        <dbReference type="PROSITE" id="PS50111"/>
    </source>
</evidence>
<evidence type="ECO:0000313" key="9">
    <source>
        <dbReference type="Proteomes" id="UP000006663"/>
    </source>
</evidence>
<dbReference type="InterPro" id="IPR003660">
    <property type="entry name" value="HAMP_dom"/>
</dbReference>
<accession>E4NTB0</accession>
<dbReference type="InterPro" id="IPR013656">
    <property type="entry name" value="PAS_4"/>
</dbReference>